<evidence type="ECO:0008006" key="3">
    <source>
        <dbReference type="Google" id="ProtNLM"/>
    </source>
</evidence>
<dbReference type="RefSeq" id="XP_029345781.1">
    <property type="nucleotide sequence ID" value="XM_029489921.1"/>
</dbReference>
<reference evidence="2" key="1">
    <citation type="submission" date="2010-06" db="EMBL/GenBank/DDBJ databases">
        <authorList>
            <person name="Jiang H."/>
            <person name="Abraham K."/>
            <person name="Ali S."/>
            <person name="Alsbrooks S.L."/>
            <person name="Anim B.N."/>
            <person name="Anosike U.S."/>
            <person name="Attaway T."/>
            <person name="Bandaranaike D.P."/>
            <person name="Battles P.K."/>
            <person name="Bell S.N."/>
            <person name="Bell A.V."/>
            <person name="Beltran B."/>
            <person name="Bickham C."/>
            <person name="Bustamante Y."/>
            <person name="Caleb T."/>
            <person name="Canada A."/>
            <person name="Cardenas V."/>
            <person name="Carter K."/>
            <person name="Chacko J."/>
            <person name="Chandrabose M.N."/>
            <person name="Chavez D."/>
            <person name="Chavez A."/>
            <person name="Chen L."/>
            <person name="Chu H.-S."/>
            <person name="Claassen K.J."/>
            <person name="Cockrell R."/>
            <person name="Collins M."/>
            <person name="Cooper J.A."/>
            <person name="Cree A."/>
            <person name="Curry S.M."/>
            <person name="Da Y."/>
            <person name="Dao M.D."/>
            <person name="Das B."/>
            <person name="Davila M.-L."/>
            <person name="Davy-Carroll L."/>
            <person name="Denson S."/>
            <person name="Dinh H."/>
            <person name="Ebong V.E."/>
            <person name="Edwards J.R."/>
            <person name="Egan A."/>
            <person name="El-Daye J."/>
            <person name="Escobedo L."/>
            <person name="Fernandez S."/>
            <person name="Fernando P.R."/>
            <person name="Flagg N."/>
            <person name="Forbes L.D."/>
            <person name="Fowler R.G."/>
            <person name="Fu Q."/>
            <person name="Gabisi R.A."/>
            <person name="Ganer J."/>
            <person name="Garbino Pronczuk A."/>
            <person name="Garcia R.M."/>
            <person name="Garner T."/>
            <person name="Garrett T.E."/>
            <person name="Gonzalez D.A."/>
            <person name="Hamid H."/>
            <person name="Hawkins E.S."/>
            <person name="Hirani K."/>
            <person name="Hogues M.E."/>
            <person name="Hollins B."/>
            <person name="Hsiao C.-H."/>
            <person name="Jabil R."/>
            <person name="James M.L."/>
            <person name="Jhangiani S.N."/>
            <person name="Johnson B."/>
            <person name="Johnson Q."/>
            <person name="Joshi V."/>
            <person name="Kalu J.B."/>
            <person name="Kam C."/>
            <person name="Kashfia A."/>
            <person name="Keebler J."/>
            <person name="Kisamo H."/>
            <person name="Kovar C.L."/>
            <person name="Lago L.A."/>
            <person name="Lai C.-Y."/>
            <person name="Laidlaw J."/>
            <person name="Lara F."/>
            <person name="Le T.-K."/>
            <person name="Lee S.L."/>
            <person name="Legall F.H."/>
            <person name="Lemon S.J."/>
            <person name="Lewis L.R."/>
            <person name="Li B."/>
            <person name="Liu Y."/>
            <person name="Liu Y.-S."/>
            <person name="Lopez J."/>
            <person name="Lozado R.J."/>
            <person name="Lu J."/>
            <person name="Madu R.C."/>
            <person name="Maheshwari M."/>
            <person name="Maheshwari R."/>
            <person name="Malloy K."/>
            <person name="Martinez E."/>
            <person name="Mathew T."/>
            <person name="Mercado I.C."/>
            <person name="Mercado C."/>
            <person name="Meyer B."/>
            <person name="Montgomery K."/>
            <person name="Morgan M.B."/>
            <person name="Munidasa M."/>
            <person name="Nazareth L.V."/>
            <person name="Nelson J."/>
            <person name="Ng B.M."/>
            <person name="Nguyen N.B."/>
            <person name="Nguyen P.Q."/>
            <person name="Nguyen T."/>
            <person name="Obregon M."/>
            <person name="Okwuonu G.O."/>
            <person name="Onwere C.G."/>
            <person name="Orozco G."/>
            <person name="Parra A."/>
            <person name="Patel S."/>
            <person name="Patil S."/>
            <person name="Perez A."/>
            <person name="Perez Y."/>
            <person name="Pham C."/>
            <person name="Primus E.L."/>
            <person name="Pu L.-L."/>
            <person name="Puazo M."/>
            <person name="Qin X."/>
            <person name="Quiroz J.B."/>
            <person name="Reese J."/>
            <person name="Richards S."/>
            <person name="Rives C.M."/>
            <person name="Robberts R."/>
            <person name="Ruiz S.J."/>
            <person name="Ruiz M.J."/>
            <person name="Santibanez J."/>
            <person name="Schneider B.W."/>
            <person name="Sisson I."/>
            <person name="Smith M."/>
            <person name="Sodergren E."/>
            <person name="Song X.-Z."/>
            <person name="Song B.B."/>
            <person name="Summersgill H."/>
            <person name="Thelus R."/>
            <person name="Thornton R.D."/>
            <person name="Trejos Z.Y."/>
            <person name="Usmani K."/>
            <person name="Vattathil S."/>
            <person name="Villasana D."/>
            <person name="Walker D.L."/>
            <person name="Wang S."/>
            <person name="Wang K."/>
            <person name="White C.S."/>
            <person name="Williams A.C."/>
            <person name="Williamson J."/>
            <person name="Wilson K."/>
            <person name="Woghiren I.O."/>
            <person name="Woodworth J.R."/>
            <person name="Worley K.C."/>
            <person name="Wright R.A."/>
            <person name="Wu W."/>
            <person name="Young L."/>
            <person name="Zhang L."/>
            <person name="Zhang J."/>
            <person name="Zhu Y."/>
            <person name="Muzny D.M."/>
            <person name="Weinstock G."/>
            <person name="Gibbs R.A."/>
        </authorList>
    </citation>
    <scope>NUCLEOTIDE SEQUENCE [LARGE SCALE GENOMIC DNA]</scope>
    <source>
        <strain evidence="2">LSR1</strain>
    </source>
</reference>
<dbReference type="InterPro" id="IPR012337">
    <property type="entry name" value="RNaseH-like_sf"/>
</dbReference>
<dbReference type="SUPFAM" id="SSF53098">
    <property type="entry name" value="Ribonuclease H-like"/>
    <property type="match status" value="1"/>
</dbReference>
<proteinExistence type="predicted"/>
<evidence type="ECO:0000313" key="2">
    <source>
        <dbReference type="Proteomes" id="UP000007819"/>
    </source>
</evidence>
<sequence>MKPVAQALDILQGEKKNCIGYLLPTISAINNSYDEMKNLKFCQPLVLSLKKGLAKRFQRFMSCENCQISAVLIPKFKLNWAKPHDKVNIRQRLIDYLISDNEKDDNSLSLPMSIDQITGSDSEDDFLQFGDTVETDYFPNNNIQMLVDNYLSNTMLKTPNDLPLPLKKAYIRFNTAIPSSAPVERLFSAGGQLMEKRRGKMADKNVEMTLLLKYNKYFNIM</sequence>
<dbReference type="OrthoDB" id="6603647at2759"/>
<dbReference type="Proteomes" id="UP000007819">
    <property type="component" value="Chromosome A2"/>
</dbReference>
<organism evidence="1 2">
    <name type="scientific">Acyrthosiphon pisum</name>
    <name type="common">Pea aphid</name>
    <dbReference type="NCBI Taxonomy" id="7029"/>
    <lineage>
        <taxon>Eukaryota</taxon>
        <taxon>Metazoa</taxon>
        <taxon>Ecdysozoa</taxon>
        <taxon>Arthropoda</taxon>
        <taxon>Hexapoda</taxon>
        <taxon>Insecta</taxon>
        <taxon>Pterygota</taxon>
        <taxon>Neoptera</taxon>
        <taxon>Paraneoptera</taxon>
        <taxon>Hemiptera</taxon>
        <taxon>Sternorrhyncha</taxon>
        <taxon>Aphidomorpha</taxon>
        <taxon>Aphidoidea</taxon>
        <taxon>Aphididae</taxon>
        <taxon>Macrosiphini</taxon>
        <taxon>Acyrthosiphon</taxon>
    </lineage>
</organism>
<reference evidence="1" key="2">
    <citation type="submission" date="2022-06" db="UniProtKB">
        <authorList>
            <consortium name="EnsemblMetazoa"/>
        </authorList>
    </citation>
    <scope>IDENTIFICATION</scope>
</reference>
<dbReference type="EnsemblMetazoa" id="XM_029489921.1">
    <property type="protein sequence ID" value="XP_029345781.1"/>
    <property type="gene ID" value="LOC115034139"/>
</dbReference>
<name>A0A8R2NSV6_ACYPI</name>
<dbReference type="GeneID" id="115034139"/>
<keyword evidence="2" id="KW-1185">Reference proteome</keyword>
<accession>A0A8R2NSV6</accession>
<dbReference type="KEGG" id="api:115034139"/>
<protein>
    <recommendedName>
        <fullName evidence="3">HAT C-terminal dimerisation domain-containing protein</fullName>
    </recommendedName>
</protein>
<dbReference type="AlphaFoldDB" id="A0A8R2NSV6"/>
<evidence type="ECO:0000313" key="1">
    <source>
        <dbReference type="EnsemblMetazoa" id="XP_029345781.1"/>
    </source>
</evidence>